<organism evidence="2 3">
    <name type="scientific">Solanum commersonii</name>
    <name type="common">Commerson's wild potato</name>
    <name type="synonym">Commerson's nightshade</name>
    <dbReference type="NCBI Taxonomy" id="4109"/>
    <lineage>
        <taxon>Eukaryota</taxon>
        <taxon>Viridiplantae</taxon>
        <taxon>Streptophyta</taxon>
        <taxon>Embryophyta</taxon>
        <taxon>Tracheophyta</taxon>
        <taxon>Spermatophyta</taxon>
        <taxon>Magnoliopsida</taxon>
        <taxon>eudicotyledons</taxon>
        <taxon>Gunneridae</taxon>
        <taxon>Pentapetalae</taxon>
        <taxon>asterids</taxon>
        <taxon>lamiids</taxon>
        <taxon>Solanales</taxon>
        <taxon>Solanaceae</taxon>
        <taxon>Solanoideae</taxon>
        <taxon>Solaneae</taxon>
        <taxon>Solanum</taxon>
    </lineage>
</organism>
<name>A0A9J5X196_SOLCO</name>
<feature type="non-terminal residue" evidence="2">
    <location>
        <position position="1"/>
    </location>
</feature>
<dbReference type="Proteomes" id="UP000824120">
    <property type="component" value="Chromosome 10"/>
</dbReference>
<comment type="caution">
    <text evidence="2">The sequence shown here is derived from an EMBL/GenBank/DDBJ whole genome shotgun (WGS) entry which is preliminary data.</text>
</comment>
<evidence type="ECO:0000313" key="2">
    <source>
        <dbReference type="EMBL" id="KAG5581068.1"/>
    </source>
</evidence>
<evidence type="ECO:0000313" key="3">
    <source>
        <dbReference type="Proteomes" id="UP000824120"/>
    </source>
</evidence>
<dbReference type="AlphaFoldDB" id="A0A9J5X196"/>
<accession>A0A9J5X196</accession>
<reference evidence="2 3" key="1">
    <citation type="submission" date="2020-09" db="EMBL/GenBank/DDBJ databases">
        <title>De no assembly of potato wild relative species, Solanum commersonii.</title>
        <authorList>
            <person name="Cho K."/>
        </authorList>
    </citation>
    <scope>NUCLEOTIDE SEQUENCE [LARGE SCALE GENOMIC DNA]</scope>
    <source>
        <strain evidence="2">LZ3.2</strain>
        <tissue evidence="2">Leaf</tissue>
    </source>
</reference>
<gene>
    <name evidence="2" type="ORF">H5410_051695</name>
</gene>
<protein>
    <submittedName>
        <fullName evidence="2">Uncharacterized protein</fullName>
    </submittedName>
</protein>
<keyword evidence="3" id="KW-1185">Reference proteome</keyword>
<sequence>MFLTNLFQIDFVNNGLYMVPHLEQDNTFFEDIALMYFFIEFSIPWIMKLSVENFLYKVLEQINTKRPRRKNSWSRNYRFNKYNDGQISKYRKIKTIGLISKSEAIAIYMEEVKRDLMKNLDTDIKDDISMASASHTNDGEESCMVGEEQSANNNEEIDIDTLLQRLQDQVEESSGNTAYKEKGKVKERRPHKLNSWGNKSKTLIKHAMIIS</sequence>
<feature type="region of interest" description="Disordered" evidence="1">
    <location>
        <begin position="170"/>
        <end position="196"/>
    </location>
</feature>
<dbReference type="EMBL" id="JACXVP010000010">
    <property type="protein sequence ID" value="KAG5581068.1"/>
    <property type="molecule type" value="Genomic_DNA"/>
</dbReference>
<proteinExistence type="predicted"/>
<evidence type="ECO:0000256" key="1">
    <source>
        <dbReference type="SAM" id="MobiDB-lite"/>
    </source>
</evidence>